<evidence type="ECO:0000313" key="13">
    <source>
        <dbReference type="EMBL" id="KAG5600396.1"/>
    </source>
</evidence>
<dbReference type="PROSITE" id="PS00088">
    <property type="entry name" value="SOD_MN"/>
    <property type="match status" value="2"/>
</dbReference>
<sequence length="411" mass="46205">MAATASANSLTSAFLPPQGLNGSSKSLQWRTQTKQFGRKSGSATITAKFDLNSPPYPMDALEPHMSSRTFEFHWGKHHRAYVDNLNKQIEGTELDGKTLEDIILVTYNKGAPLSAFNNAAQAWNHQFFWESMKPNGGGEPSGELLELINRDFGSYDTFVKEFKAAAATQFGSGWAWLAYKPEDKKLALAKTPNAENPLVLGYTPLLTIDVWEHAYYLDFQDALEPHMSSRTLEIHWGKHHRAYVDNLNKQIDGTELHGKTLKDILLITYNNGSPLPAFNNAAQAWNHQFFWESMKPNGGGEPSGELLELINRDFGSYDTFVKEFKAAAATQFGSGWAWLAYKPEDKKLALVKTPNAENPLVLGYTPLLTIDVWEHAYYLDFQNRRPDYISVFMEKLISWEAVSSRLKAAIA</sequence>
<dbReference type="FunFam" id="1.10.287.990:FF:000002">
    <property type="entry name" value="Superoxide dismutase"/>
    <property type="match status" value="2"/>
</dbReference>
<keyword evidence="9" id="KW-0408">Iron</keyword>
<dbReference type="InterPro" id="IPR019831">
    <property type="entry name" value="Mn/Fe_SOD_N"/>
</dbReference>
<comment type="caution">
    <text evidence="13">The sequence shown here is derived from an EMBL/GenBank/DDBJ whole genome shotgun (WGS) entry which is preliminary data.</text>
</comment>
<evidence type="ECO:0000256" key="7">
    <source>
        <dbReference type="ARBA" id="ARBA00022723"/>
    </source>
</evidence>
<dbReference type="InterPro" id="IPR019833">
    <property type="entry name" value="Mn/Fe_SOD_BS"/>
</dbReference>
<comment type="catalytic activity">
    <reaction evidence="10">
        <text>2 superoxide + 2 H(+) = H2O2 + O2</text>
        <dbReference type="Rhea" id="RHEA:20696"/>
        <dbReference type="ChEBI" id="CHEBI:15378"/>
        <dbReference type="ChEBI" id="CHEBI:15379"/>
        <dbReference type="ChEBI" id="CHEBI:16240"/>
        <dbReference type="ChEBI" id="CHEBI:18421"/>
        <dbReference type="EC" id="1.15.1.1"/>
    </reaction>
</comment>
<gene>
    <name evidence="13" type="ORF">H5410_031766</name>
</gene>
<dbReference type="AlphaFoldDB" id="A0A9J5YMN8"/>
<keyword evidence="14" id="KW-1185">Reference proteome</keyword>
<evidence type="ECO:0000259" key="11">
    <source>
        <dbReference type="Pfam" id="PF00081"/>
    </source>
</evidence>
<evidence type="ECO:0000256" key="8">
    <source>
        <dbReference type="ARBA" id="ARBA00023002"/>
    </source>
</evidence>
<dbReference type="GO" id="GO:0046872">
    <property type="term" value="F:metal ion binding"/>
    <property type="evidence" value="ECO:0007669"/>
    <property type="project" value="UniProtKB-KW"/>
</dbReference>
<name>A0A9J5YMN8_SOLCO</name>
<dbReference type="GO" id="GO:0009416">
    <property type="term" value="P:response to light stimulus"/>
    <property type="evidence" value="ECO:0007669"/>
    <property type="project" value="UniProtKB-ARBA"/>
</dbReference>
<accession>A0A9J5YMN8</accession>
<evidence type="ECO:0000256" key="4">
    <source>
        <dbReference type="ARBA" id="ARBA00012682"/>
    </source>
</evidence>
<organism evidence="13 14">
    <name type="scientific">Solanum commersonii</name>
    <name type="common">Commerson's wild potato</name>
    <name type="synonym">Commerson's nightshade</name>
    <dbReference type="NCBI Taxonomy" id="4109"/>
    <lineage>
        <taxon>Eukaryota</taxon>
        <taxon>Viridiplantae</taxon>
        <taxon>Streptophyta</taxon>
        <taxon>Embryophyta</taxon>
        <taxon>Tracheophyta</taxon>
        <taxon>Spermatophyta</taxon>
        <taxon>Magnoliopsida</taxon>
        <taxon>eudicotyledons</taxon>
        <taxon>Gunneridae</taxon>
        <taxon>Pentapetalae</taxon>
        <taxon>asterids</taxon>
        <taxon>lamiids</taxon>
        <taxon>Solanales</taxon>
        <taxon>Solanaceae</taxon>
        <taxon>Solanoideae</taxon>
        <taxon>Solaneae</taxon>
        <taxon>Solanum</taxon>
    </lineage>
</organism>
<dbReference type="Gene3D" id="1.10.287.990">
    <property type="entry name" value="Fe,Mn superoxide dismutase (SOD) domain"/>
    <property type="match status" value="1"/>
</dbReference>
<evidence type="ECO:0000259" key="12">
    <source>
        <dbReference type="Pfam" id="PF02777"/>
    </source>
</evidence>
<dbReference type="InterPro" id="IPR036314">
    <property type="entry name" value="SOD_C_sf"/>
</dbReference>
<keyword evidence="8" id="KW-0560">Oxidoreductase</keyword>
<dbReference type="FunFam" id="3.55.40.20:FF:000005">
    <property type="entry name" value="Superoxide dismutase"/>
    <property type="match status" value="1"/>
</dbReference>
<dbReference type="OrthoDB" id="239262at2759"/>
<comment type="similarity">
    <text evidence="3">Belongs to the iron/manganese superoxide dismutase family.</text>
</comment>
<dbReference type="GO" id="GO:0042644">
    <property type="term" value="C:chloroplast nucleoid"/>
    <property type="evidence" value="ECO:0007669"/>
    <property type="project" value="TreeGrafter"/>
</dbReference>
<dbReference type="Proteomes" id="UP000824120">
    <property type="component" value="Chromosome 6"/>
</dbReference>
<evidence type="ECO:0000256" key="3">
    <source>
        <dbReference type="ARBA" id="ARBA00008714"/>
    </source>
</evidence>
<protein>
    <recommendedName>
        <fullName evidence="4">superoxide dismutase</fullName>
        <ecNumber evidence="4">1.15.1.1</ecNumber>
    </recommendedName>
</protein>
<dbReference type="PRINTS" id="PR01703">
    <property type="entry name" value="MNSODISMTASE"/>
</dbReference>
<feature type="domain" description="Manganese/iron superoxide dismutase N-terminal" evidence="11">
    <location>
        <begin position="48"/>
        <end position="132"/>
    </location>
</feature>
<comment type="subcellular location">
    <subcellularLocation>
        <location evidence="2">Plastid</location>
        <location evidence="2">Chloroplast</location>
    </subcellularLocation>
</comment>
<evidence type="ECO:0000256" key="6">
    <source>
        <dbReference type="ARBA" id="ARBA00022640"/>
    </source>
</evidence>
<evidence type="ECO:0000256" key="1">
    <source>
        <dbReference type="ARBA" id="ARBA00001962"/>
    </source>
</evidence>
<keyword evidence="6" id="KW-0934">Plastid</keyword>
<dbReference type="InterPro" id="IPR001189">
    <property type="entry name" value="Mn/Fe_SOD"/>
</dbReference>
<dbReference type="SUPFAM" id="SSF46609">
    <property type="entry name" value="Fe,Mn superoxide dismutase (SOD), N-terminal domain"/>
    <property type="match status" value="2"/>
</dbReference>
<dbReference type="Gene3D" id="3.55.40.20">
    <property type="entry name" value="Iron/manganese superoxide dismutase, C-terminal domain"/>
    <property type="match status" value="2"/>
</dbReference>
<evidence type="ECO:0000256" key="9">
    <source>
        <dbReference type="ARBA" id="ARBA00023004"/>
    </source>
</evidence>
<dbReference type="InterPro" id="IPR019832">
    <property type="entry name" value="Mn/Fe_SOD_C"/>
</dbReference>
<evidence type="ECO:0000256" key="10">
    <source>
        <dbReference type="ARBA" id="ARBA00049204"/>
    </source>
</evidence>
<evidence type="ECO:0000256" key="2">
    <source>
        <dbReference type="ARBA" id="ARBA00004229"/>
    </source>
</evidence>
<dbReference type="EC" id="1.15.1.1" evidence="4"/>
<feature type="domain" description="Manganese/iron superoxide dismutase C-terminal" evidence="12">
    <location>
        <begin position="140"/>
        <end position="237"/>
    </location>
</feature>
<dbReference type="GO" id="GO:0004784">
    <property type="term" value="F:superoxide dismutase activity"/>
    <property type="evidence" value="ECO:0007669"/>
    <property type="project" value="UniProtKB-EC"/>
</dbReference>
<evidence type="ECO:0000313" key="14">
    <source>
        <dbReference type="Proteomes" id="UP000824120"/>
    </source>
</evidence>
<dbReference type="PANTHER" id="PTHR42769:SF8">
    <property type="entry name" value="SUPEROXIDE DISMUTASE [FE] 1, CHLOROPLASTIC"/>
    <property type="match status" value="1"/>
</dbReference>
<keyword evidence="7" id="KW-0479">Metal-binding</keyword>
<comment type="cofactor">
    <cofactor evidence="1">
        <name>Fe cation</name>
        <dbReference type="ChEBI" id="CHEBI:24875"/>
    </cofactor>
</comment>
<proteinExistence type="inferred from homology"/>
<dbReference type="SUPFAM" id="SSF54719">
    <property type="entry name" value="Fe,Mn superoxide dismutase (SOD), C-terminal domain"/>
    <property type="match status" value="2"/>
</dbReference>
<dbReference type="EMBL" id="JACXVP010000006">
    <property type="protein sequence ID" value="KAG5600396.1"/>
    <property type="molecule type" value="Genomic_DNA"/>
</dbReference>
<dbReference type="InterPro" id="IPR036324">
    <property type="entry name" value="Mn/Fe_SOD_N_sf"/>
</dbReference>
<evidence type="ECO:0000256" key="5">
    <source>
        <dbReference type="ARBA" id="ARBA00022528"/>
    </source>
</evidence>
<keyword evidence="5" id="KW-0150">Chloroplast</keyword>
<dbReference type="Pfam" id="PF02777">
    <property type="entry name" value="Sod_Fe_C"/>
    <property type="match status" value="2"/>
</dbReference>
<reference evidence="13 14" key="1">
    <citation type="submission" date="2020-09" db="EMBL/GenBank/DDBJ databases">
        <title>De no assembly of potato wild relative species, Solanum commersonii.</title>
        <authorList>
            <person name="Cho K."/>
        </authorList>
    </citation>
    <scope>NUCLEOTIDE SEQUENCE [LARGE SCALE GENOMIC DNA]</scope>
    <source>
        <strain evidence="13">LZ3.2</strain>
        <tissue evidence="13">Leaf</tissue>
    </source>
</reference>
<dbReference type="Pfam" id="PF00081">
    <property type="entry name" value="Sod_Fe_N"/>
    <property type="match status" value="1"/>
</dbReference>
<feature type="domain" description="Manganese/iron superoxide dismutase C-terminal" evidence="12">
    <location>
        <begin position="302"/>
        <end position="405"/>
    </location>
</feature>
<dbReference type="PANTHER" id="PTHR42769">
    <property type="entry name" value="SUPEROXIDE DISMUTASE"/>
    <property type="match status" value="1"/>
</dbReference>